<reference evidence="2" key="2">
    <citation type="journal article" date="2024" name="Nature">
        <title>Anoxygenic phototroph of the Chloroflexota uses a type I reaction centre.</title>
        <authorList>
            <person name="Tsuji J.M."/>
            <person name="Shaw N.A."/>
            <person name="Nagashima S."/>
            <person name="Venkiteswaran J.J."/>
            <person name="Schiff S.L."/>
            <person name="Watanabe T."/>
            <person name="Fukui M."/>
            <person name="Hanada S."/>
            <person name="Tank M."/>
            <person name="Neufeld J.D."/>
        </authorList>
    </citation>
    <scope>NUCLEOTIDE SEQUENCE</scope>
    <source>
        <strain evidence="2">L227-S17</strain>
    </source>
</reference>
<name>A0A8T7M7I8_9CHLR</name>
<sequence length="259" mass="29502">MLELFAQTIARIEEWKAQPDVLGIVLVGSKGHGHADSLSDDDLEIVLSDEAHARLSPAECGEILVNEAKKKLIYDVQYISLSYLQQKHLSPHDLDHWPYQRGQVLYARNGLVTNAVEKAGQMTPEFRRLRLLHATIDTWIVPRRAEKTIKRGYEASNRLIISRGAKALARLIFGLEWRWVPLDHWLEAELTTLEDSSQVAPLLVKALEKGKPAPLAEALDRLEERLFAEGIPRPAERRELFFELIHPSRATERSIHGLY</sequence>
<evidence type="ECO:0000313" key="1">
    <source>
        <dbReference type="EMBL" id="NWJ48098.1"/>
    </source>
</evidence>
<reference evidence="1 3" key="1">
    <citation type="submission" date="2020-06" db="EMBL/GenBank/DDBJ databases">
        <title>Anoxygenic phototrophic Chloroflexota member uses a Type I reaction center.</title>
        <authorList>
            <person name="Tsuji J.M."/>
            <person name="Shaw N.A."/>
            <person name="Nagashima S."/>
            <person name="Venkiteswaran J."/>
            <person name="Schiff S.L."/>
            <person name="Hanada S."/>
            <person name="Tank M."/>
            <person name="Neufeld J.D."/>
        </authorList>
    </citation>
    <scope>NUCLEOTIDE SEQUENCE [LARGE SCALE GENOMIC DNA]</scope>
    <source>
        <strain evidence="1">L227-S17</strain>
    </source>
</reference>
<gene>
    <name evidence="1" type="ORF">HXX08_19760</name>
    <name evidence="2" type="ORF">OZ401_003634</name>
</gene>
<dbReference type="EMBL" id="JACATZ010000003">
    <property type="protein sequence ID" value="NWJ48098.1"/>
    <property type="molecule type" value="Genomic_DNA"/>
</dbReference>
<keyword evidence="4" id="KW-1185">Reference proteome</keyword>
<accession>A0A8T7M7I8</accession>
<dbReference type="InterPro" id="IPR043519">
    <property type="entry name" value="NT_sf"/>
</dbReference>
<evidence type="ECO:0000313" key="4">
    <source>
        <dbReference type="Proteomes" id="UP001431572"/>
    </source>
</evidence>
<proteinExistence type="predicted"/>
<protein>
    <submittedName>
        <fullName evidence="1">DUF4037 domain-containing protein</fullName>
    </submittedName>
</protein>
<evidence type="ECO:0000313" key="2">
    <source>
        <dbReference type="EMBL" id="WJW68039.1"/>
    </source>
</evidence>
<dbReference type="Gene3D" id="3.30.460.10">
    <property type="entry name" value="Beta Polymerase, domain 2"/>
    <property type="match status" value="1"/>
</dbReference>
<evidence type="ECO:0000313" key="3">
    <source>
        <dbReference type="Proteomes" id="UP000521676"/>
    </source>
</evidence>
<dbReference type="RefSeq" id="WP_341469943.1">
    <property type="nucleotide sequence ID" value="NZ_CP128400.1"/>
</dbReference>
<dbReference type="EMBL" id="CP128400">
    <property type="protein sequence ID" value="WJW68039.1"/>
    <property type="molecule type" value="Genomic_DNA"/>
</dbReference>
<dbReference type="Proteomes" id="UP001431572">
    <property type="component" value="Chromosome 2"/>
</dbReference>
<dbReference type="Proteomes" id="UP000521676">
    <property type="component" value="Unassembled WGS sequence"/>
</dbReference>
<dbReference type="AlphaFoldDB" id="A0A8T7M7I8"/>
<organism evidence="1 3">
    <name type="scientific">Candidatus Chlorohelix allophototropha</name>
    <dbReference type="NCBI Taxonomy" id="3003348"/>
    <lineage>
        <taxon>Bacteria</taxon>
        <taxon>Bacillati</taxon>
        <taxon>Chloroflexota</taxon>
        <taxon>Chloroflexia</taxon>
        <taxon>Candidatus Chloroheliales</taxon>
        <taxon>Candidatus Chloroheliaceae</taxon>
        <taxon>Candidatus Chlorohelix</taxon>
    </lineage>
</organism>